<keyword evidence="5" id="KW-1185">Reference proteome</keyword>
<dbReference type="Pfam" id="PF19291">
    <property type="entry name" value="TREH_N"/>
    <property type="match status" value="1"/>
</dbReference>
<feature type="compositionally biased region" description="Polar residues" evidence="1">
    <location>
        <begin position="1"/>
        <end position="10"/>
    </location>
</feature>
<proteinExistence type="predicted"/>
<feature type="domain" description="GH15-like" evidence="2">
    <location>
        <begin position="309"/>
        <end position="685"/>
    </location>
</feature>
<protein>
    <submittedName>
        <fullName evidence="4">Glycoside hydrolase family 15 protein</fullName>
    </submittedName>
</protein>
<dbReference type="InterPro" id="IPR012341">
    <property type="entry name" value="6hp_glycosidase-like_sf"/>
</dbReference>
<reference evidence="5" key="1">
    <citation type="journal article" date="2018" name="Nat. Microbiol.">
        <title>Leveraging single-cell genomics to expand the fungal tree of life.</title>
        <authorList>
            <person name="Ahrendt S.R."/>
            <person name="Quandt C.A."/>
            <person name="Ciobanu D."/>
            <person name="Clum A."/>
            <person name="Salamov A."/>
            <person name="Andreopoulos B."/>
            <person name="Cheng J.F."/>
            <person name="Woyke T."/>
            <person name="Pelin A."/>
            <person name="Henrissat B."/>
            <person name="Reynolds N.K."/>
            <person name="Benny G.L."/>
            <person name="Smith M.E."/>
            <person name="James T.Y."/>
            <person name="Grigoriev I.V."/>
        </authorList>
    </citation>
    <scope>NUCLEOTIDE SEQUENCE [LARGE SCALE GENOMIC DNA]</scope>
</reference>
<dbReference type="GO" id="GO:0005975">
    <property type="term" value="P:carbohydrate metabolic process"/>
    <property type="evidence" value="ECO:0007669"/>
    <property type="project" value="InterPro"/>
</dbReference>
<dbReference type="Gene3D" id="1.50.10.10">
    <property type="match status" value="1"/>
</dbReference>
<organism evidence="4 5">
    <name type="scientific">Piptocephalis cylindrospora</name>
    <dbReference type="NCBI Taxonomy" id="1907219"/>
    <lineage>
        <taxon>Eukaryota</taxon>
        <taxon>Fungi</taxon>
        <taxon>Fungi incertae sedis</taxon>
        <taxon>Zoopagomycota</taxon>
        <taxon>Zoopagomycotina</taxon>
        <taxon>Zoopagomycetes</taxon>
        <taxon>Zoopagales</taxon>
        <taxon>Piptocephalidaceae</taxon>
        <taxon>Piptocephalis</taxon>
    </lineage>
</organism>
<dbReference type="EMBL" id="KZ988974">
    <property type="protein sequence ID" value="RKP11360.1"/>
    <property type="molecule type" value="Genomic_DNA"/>
</dbReference>
<dbReference type="SUPFAM" id="SSF48208">
    <property type="entry name" value="Six-hairpin glycosidases"/>
    <property type="match status" value="1"/>
</dbReference>
<dbReference type="InterPro" id="IPR045582">
    <property type="entry name" value="Trehalase-like_N"/>
</dbReference>
<dbReference type="PANTHER" id="PTHR31616">
    <property type="entry name" value="TREHALASE"/>
    <property type="match status" value="1"/>
</dbReference>
<dbReference type="Pfam" id="PF00723">
    <property type="entry name" value="Glyco_hydro_15"/>
    <property type="match status" value="1"/>
</dbReference>
<evidence type="ECO:0000313" key="4">
    <source>
        <dbReference type="EMBL" id="RKP11360.1"/>
    </source>
</evidence>
<dbReference type="GO" id="GO:0004553">
    <property type="term" value="F:hydrolase activity, hydrolyzing O-glycosyl compounds"/>
    <property type="evidence" value="ECO:0007669"/>
    <property type="project" value="TreeGrafter"/>
</dbReference>
<dbReference type="OrthoDB" id="406733at2759"/>
<evidence type="ECO:0000259" key="3">
    <source>
        <dbReference type="Pfam" id="PF19291"/>
    </source>
</evidence>
<feature type="region of interest" description="Disordered" evidence="1">
    <location>
        <begin position="1"/>
        <end position="26"/>
    </location>
</feature>
<keyword evidence="4" id="KW-0378">Hydrolase</keyword>
<dbReference type="Proteomes" id="UP000267251">
    <property type="component" value="Unassembled WGS sequence"/>
</dbReference>
<dbReference type="InterPro" id="IPR008928">
    <property type="entry name" value="6-hairpin_glycosidase_sf"/>
</dbReference>
<name>A0A4P9Y0Q9_9FUNG</name>
<dbReference type="InterPro" id="IPR011613">
    <property type="entry name" value="GH15-like"/>
</dbReference>
<sequence length="693" mass="79304">MARASTPSNRAKSRSVPPDQGQGVAARGTDGYLHIEDYGLIGNLRTAALCGADGSIDHLCMPEFDSPSVFARILDRNKGGHFSVTPSVSCTTKQQYLPNTNVLQTRFLHDEGVCEVTDYMPRIRKDELLSNIPFLPWVVRHVSIVRGSLPIDIECFPAFNYAQDRHIATFASDTQHDSSFSNLSGTLAQDHSSVYIPKERILFESGEHHYDLRWIVHGGEHEIPKAKWNMEERPGTTGPGATLNLRLKEGQRLILIFRIPPTDQRIREDLQCMGNNPPLSWNLMHVLQRSTCDYWVRWISRSTYKGRWRENVLRSALVLKLMTYEPTGAVVASPTFSLPEAFGGGRNWDYRYTWVRDSSFTIYALIRLGFTDEAHAYMKFIEERCRDAAEDGSLQIMYGIRGEKRLEERELPHLEGHRGSRPVRIGNGAYDHLQLDIYGELMDGVYLYNKFGIPISYDFWVALRRMVNFVCDNWYRPDMSIWEVRSKMQNFVYSKVMCWVAVDRGLRLAEKRMFPCPDREKWLRVRDTIYEEIMEKGFNKEAGVFIQSYESQDTIDSAILIMPLVFFISPGDPRILKTIERILLPPEKGGLTVNNLVHRYNHIASDDGVGGEEGSFSMCTFWLVEALTRAGKYDRSLLERAVVIFEQMLGYGNHLTLFSEEVARSGEMLGNFPQAFTHIALISTAFNLDRTLK</sequence>
<gene>
    <name evidence="4" type="ORF">BJ684DRAFT_13026</name>
</gene>
<accession>A0A4P9Y0Q9</accession>
<feature type="domain" description="Trehalase-like N-terminal" evidence="3">
    <location>
        <begin position="34"/>
        <end position="124"/>
    </location>
</feature>
<evidence type="ECO:0000259" key="2">
    <source>
        <dbReference type="Pfam" id="PF00723"/>
    </source>
</evidence>
<evidence type="ECO:0000313" key="5">
    <source>
        <dbReference type="Proteomes" id="UP000267251"/>
    </source>
</evidence>
<evidence type="ECO:0000256" key="1">
    <source>
        <dbReference type="SAM" id="MobiDB-lite"/>
    </source>
</evidence>
<dbReference type="AlphaFoldDB" id="A0A4P9Y0Q9"/>
<dbReference type="PANTHER" id="PTHR31616:SF0">
    <property type="entry name" value="GLUCAN 1,4-ALPHA-GLUCOSIDASE"/>
    <property type="match status" value="1"/>
</dbReference>